<evidence type="ECO:0000313" key="6">
    <source>
        <dbReference type="Proteomes" id="UP001652623"/>
    </source>
</evidence>
<dbReference type="SUPFAM" id="SSF52058">
    <property type="entry name" value="L domain-like"/>
    <property type="match status" value="1"/>
</dbReference>
<evidence type="ECO:0000256" key="2">
    <source>
        <dbReference type="ARBA" id="ARBA00022821"/>
    </source>
</evidence>
<dbReference type="PANTHER" id="PTHR23155">
    <property type="entry name" value="DISEASE RESISTANCE PROTEIN RP"/>
    <property type="match status" value="1"/>
</dbReference>
<dbReference type="RefSeq" id="XP_048329731.2">
    <property type="nucleotide sequence ID" value="XM_048473774.2"/>
</dbReference>
<dbReference type="GeneID" id="107417531"/>
<evidence type="ECO:0000259" key="5">
    <source>
        <dbReference type="Pfam" id="PF25019"/>
    </source>
</evidence>
<reference evidence="7" key="1">
    <citation type="submission" date="2025-08" db="UniProtKB">
        <authorList>
            <consortium name="RefSeq"/>
        </authorList>
    </citation>
    <scope>IDENTIFICATION</scope>
    <source>
        <tissue evidence="7">Seedling</tissue>
    </source>
</reference>
<dbReference type="InterPro" id="IPR058922">
    <property type="entry name" value="WHD_DRP"/>
</dbReference>
<dbReference type="Pfam" id="PF23559">
    <property type="entry name" value="WHD_DRP"/>
    <property type="match status" value="1"/>
</dbReference>
<name>A0ABM3IJF6_ZIZJJ</name>
<evidence type="ECO:0000259" key="4">
    <source>
        <dbReference type="Pfam" id="PF23559"/>
    </source>
</evidence>
<accession>A0ABM3IJF6</accession>
<proteinExistence type="predicted"/>
<organism evidence="6 7">
    <name type="scientific">Ziziphus jujuba</name>
    <name type="common">Chinese jujube</name>
    <name type="synonym">Ziziphus sativa</name>
    <dbReference type="NCBI Taxonomy" id="326968"/>
    <lineage>
        <taxon>Eukaryota</taxon>
        <taxon>Viridiplantae</taxon>
        <taxon>Streptophyta</taxon>
        <taxon>Embryophyta</taxon>
        <taxon>Tracheophyta</taxon>
        <taxon>Spermatophyta</taxon>
        <taxon>Magnoliopsida</taxon>
        <taxon>eudicotyledons</taxon>
        <taxon>Gunneridae</taxon>
        <taxon>Pentapetalae</taxon>
        <taxon>rosids</taxon>
        <taxon>fabids</taxon>
        <taxon>Rosales</taxon>
        <taxon>Rhamnaceae</taxon>
        <taxon>Paliureae</taxon>
        <taxon>Ziziphus</taxon>
    </lineage>
</organism>
<keyword evidence="2" id="KW-0611">Plant defense</keyword>
<feature type="region of interest" description="Disordered" evidence="3">
    <location>
        <begin position="601"/>
        <end position="630"/>
    </location>
</feature>
<dbReference type="InterPro" id="IPR036388">
    <property type="entry name" value="WH-like_DNA-bd_sf"/>
</dbReference>
<keyword evidence="1" id="KW-0677">Repeat</keyword>
<dbReference type="PANTHER" id="PTHR23155:SF1211">
    <property type="entry name" value="OS09G0313500 PROTEIN"/>
    <property type="match status" value="1"/>
</dbReference>
<evidence type="ECO:0000256" key="3">
    <source>
        <dbReference type="SAM" id="MobiDB-lite"/>
    </source>
</evidence>
<evidence type="ECO:0000256" key="1">
    <source>
        <dbReference type="ARBA" id="ARBA00022737"/>
    </source>
</evidence>
<dbReference type="SUPFAM" id="SSF52540">
    <property type="entry name" value="P-loop containing nucleoside triphosphate hydrolases"/>
    <property type="match status" value="1"/>
</dbReference>
<dbReference type="InterPro" id="IPR032675">
    <property type="entry name" value="LRR_dom_sf"/>
</dbReference>
<dbReference type="Proteomes" id="UP001652623">
    <property type="component" value="Chromosome 2"/>
</dbReference>
<feature type="domain" description="R13L1/DRL21-like LRR repeat region" evidence="5">
    <location>
        <begin position="383"/>
        <end position="504"/>
    </location>
</feature>
<dbReference type="Gene3D" id="3.80.10.10">
    <property type="entry name" value="Ribonuclease Inhibitor"/>
    <property type="match status" value="2"/>
</dbReference>
<protein>
    <submittedName>
        <fullName evidence="7">Disease resistance protein RGA4</fullName>
    </submittedName>
</protein>
<dbReference type="Gene3D" id="1.10.10.10">
    <property type="entry name" value="Winged helix-like DNA-binding domain superfamily/Winged helix DNA-binding domain"/>
    <property type="match status" value="1"/>
</dbReference>
<dbReference type="InterPro" id="IPR056789">
    <property type="entry name" value="LRR_R13L1-DRL21"/>
</dbReference>
<gene>
    <name evidence="7" type="primary">LOC107417531</name>
</gene>
<dbReference type="InterPro" id="IPR044974">
    <property type="entry name" value="Disease_R_plants"/>
</dbReference>
<sequence length="702" mass="80326">MKVYDNLSNLEKHESKTTFIGGVRSNLDEDQDSEAVHVSKIEEIWKKCDEDSKTMEMLEKCGGNPLALRTLGEKFISINVETLTEFQKVVMKKILPSLKPSYDILPPHFKNCFAYCSIFPQQYEIDVKTLIHLWIAQGLIYPLPGQRMEDVGYEYFKNLHQRSLFEQVDVDPENDSVRKCKMPNLIQDLAVFVAGTRLATLKEHEKHSIDQGTQHVSFHFHVHSSWKIPTSFLQAKRIQTIILPCQFQKETEGRVSHSTCENIISNCKALRTLDLHNTGIDTLPKNIGKLNYLRYLDLSQNKAITSLPDSITKIPYLMILKLSKCYGLKVLPKNMKKLVHLKHLEIDWCYSLTRMPLGLGELTLLETLSQFALKYDDADSAKLDELKELNKLRGELKVQNLTSDMNSGVANVEGKEHLKSLTLAWKFEENANTAPTGDLKTLEGLKPHPNLKELALFGYRSYKFPRWLISHKKLVKFSLQKCKCNNLPPLSELSSLKVMILDEMANLKYISDESECHSSSSTTFMPSLEELRLTELPKLKGWWADVSKTPTPLPSFPCLSKLLIEDCPELRTMPLYPNLKEWLVLDNTSLETFIQTMDDEMPSRSLSKAQSMPVHSDMEISSEDGENDKTKLERAKTMCSESSSNSTVSDAKHLTCRPFSKLESLRILGGKEVSSEDGHQHHEIKWERLESLRVLRFDYLQL</sequence>
<keyword evidence="6" id="KW-1185">Reference proteome</keyword>
<evidence type="ECO:0000313" key="7">
    <source>
        <dbReference type="RefSeq" id="XP_048329731.2"/>
    </source>
</evidence>
<dbReference type="Pfam" id="PF25019">
    <property type="entry name" value="LRR_R13L1-DRL21"/>
    <property type="match status" value="1"/>
</dbReference>
<feature type="domain" description="Disease resistance protein winged helix" evidence="4">
    <location>
        <begin position="118"/>
        <end position="190"/>
    </location>
</feature>
<dbReference type="InterPro" id="IPR027417">
    <property type="entry name" value="P-loop_NTPase"/>
</dbReference>